<evidence type="ECO:0000256" key="9">
    <source>
        <dbReference type="HAMAP-Rule" id="MF_00161"/>
    </source>
</evidence>
<feature type="transmembrane region" description="Helical" evidence="9">
    <location>
        <begin position="131"/>
        <end position="152"/>
    </location>
</feature>
<keyword evidence="3 9" id="KW-0645">Protease</keyword>
<dbReference type="GO" id="GO:0004190">
    <property type="term" value="F:aspartic-type endopeptidase activity"/>
    <property type="evidence" value="ECO:0007669"/>
    <property type="project" value="UniProtKB-UniRule"/>
</dbReference>
<evidence type="ECO:0000256" key="11">
    <source>
        <dbReference type="RuleBase" id="RU004181"/>
    </source>
</evidence>
<dbReference type="InterPro" id="IPR001872">
    <property type="entry name" value="Peptidase_A8"/>
</dbReference>
<evidence type="ECO:0000256" key="1">
    <source>
        <dbReference type="ARBA" id="ARBA00006139"/>
    </source>
</evidence>
<dbReference type="NCBIfam" id="TIGR00077">
    <property type="entry name" value="lspA"/>
    <property type="match status" value="1"/>
</dbReference>
<dbReference type="PRINTS" id="PR00781">
    <property type="entry name" value="LIPOSIGPTASE"/>
</dbReference>
<feature type="active site" evidence="9">
    <location>
        <position position="140"/>
    </location>
</feature>
<evidence type="ECO:0000256" key="6">
    <source>
        <dbReference type="ARBA" id="ARBA00022801"/>
    </source>
</evidence>
<dbReference type="AlphaFoldDB" id="A0A3D9KI34"/>
<dbReference type="Proteomes" id="UP000256977">
    <property type="component" value="Unassembled WGS sequence"/>
</dbReference>
<dbReference type="UniPathway" id="UPA00665"/>
<evidence type="ECO:0000256" key="2">
    <source>
        <dbReference type="ARBA" id="ARBA00022475"/>
    </source>
</evidence>
<protein>
    <recommendedName>
        <fullName evidence="9">Lipoprotein signal peptidase</fullName>
        <ecNumber evidence="9">3.4.23.36</ecNumber>
    </recommendedName>
    <alternativeName>
        <fullName evidence="9">Prolipoprotein signal peptidase</fullName>
    </alternativeName>
    <alternativeName>
        <fullName evidence="9">Signal peptidase II</fullName>
        <shortName evidence="9">SPase II</shortName>
    </alternativeName>
</protein>
<dbReference type="GO" id="GO:0006508">
    <property type="term" value="P:proteolysis"/>
    <property type="evidence" value="ECO:0007669"/>
    <property type="project" value="UniProtKB-KW"/>
</dbReference>
<keyword evidence="13" id="KW-1185">Reference proteome</keyword>
<feature type="transmembrane region" description="Helical" evidence="9">
    <location>
        <begin position="7"/>
        <end position="25"/>
    </location>
</feature>
<dbReference type="GO" id="GO:0005886">
    <property type="term" value="C:plasma membrane"/>
    <property type="evidence" value="ECO:0007669"/>
    <property type="project" value="UniProtKB-SubCell"/>
</dbReference>
<keyword evidence="8 9" id="KW-0472">Membrane</keyword>
<dbReference type="EMBL" id="QRDZ01000003">
    <property type="protein sequence ID" value="RED86168.1"/>
    <property type="molecule type" value="Genomic_DNA"/>
</dbReference>
<comment type="catalytic activity">
    <reaction evidence="9 10">
        <text>Release of signal peptides from bacterial membrane prolipoproteins. Hydrolyzes -Xaa-Yaa-Zaa-|-(S,diacylglyceryl)Cys-, in which Xaa is hydrophobic (preferably Leu), and Yaa (Ala or Ser) and Zaa (Gly or Ala) have small, neutral side chains.</text>
        <dbReference type="EC" id="3.4.23.36"/>
    </reaction>
</comment>
<organism evidence="12 13">
    <name type="scientific">Cohnella phaseoli</name>
    <dbReference type="NCBI Taxonomy" id="456490"/>
    <lineage>
        <taxon>Bacteria</taxon>
        <taxon>Bacillati</taxon>
        <taxon>Bacillota</taxon>
        <taxon>Bacilli</taxon>
        <taxon>Bacillales</taxon>
        <taxon>Paenibacillaceae</taxon>
        <taxon>Cohnella</taxon>
    </lineage>
</organism>
<sequence length="181" mass="20199">MQRRIWPIWVYYGIAVFAFLADYASKKFISRTVELNTEKISVLGNFFEITHIRNRGAAFGMLQEQRLFFILITIVVVSGLLWYLHRSYRSAGSILLLSGLATILGGALGNFLDRALYGEVVDFLQFNFGSYTFPIFNIADTAITVGVGLIILDALLTMKQEKNANGNGEQTKDESAGQQSV</sequence>
<comment type="similarity">
    <text evidence="1 9 11">Belongs to the peptidase A8 family.</text>
</comment>
<keyword evidence="4 9" id="KW-0812">Transmembrane</keyword>
<evidence type="ECO:0000256" key="10">
    <source>
        <dbReference type="RuleBase" id="RU000594"/>
    </source>
</evidence>
<evidence type="ECO:0000313" key="13">
    <source>
        <dbReference type="Proteomes" id="UP000256977"/>
    </source>
</evidence>
<name>A0A3D9KI34_9BACL</name>
<feature type="transmembrane region" description="Helical" evidence="9">
    <location>
        <begin position="67"/>
        <end position="84"/>
    </location>
</feature>
<proteinExistence type="inferred from homology"/>
<comment type="caution">
    <text evidence="12">The sequence shown here is derived from an EMBL/GenBank/DDBJ whole genome shotgun (WGS) entry which is preliminary data.</text>
</comment>
<dbReference type="PANTHER" id="PTHR33695:SF1">
    <property type="entry name" value="LIPOPROTEIN SIGNAL PEPTIDASE"/>
    <property type="match status" value="1"/>
</dbReference>
<evidence type="ECO:0000256" key="4">
    <source>
        <dbReference type="ARBA" id="ARBA00022692"/>
    </source>
</evidence>
<keyword evidence="7 9" id="KW-1133">Transmembrane helix</keyword>
<comment type="function">
    <text evidence="9 10">This protein specifically catalyzes the removal of signal peptides from prolipoproteins.</text>
</comment>
<evidence type="ECO:0000256" key="8">
    <source>
        <dbReference type="ARBA" id="ARBA00023136"/>
    </source>
</evidence>
<feature type="transmembrane region" description="Helical" evidence="9">
    <location>
        <begin position="91"/>
        <end position="111"/>
    </location>
</feature>
<dbReference type="HAMAP" id="MF_00161">
    <property type="entry name" value="LspA"/>
    <property type="match status" value="1"/>
</dbReference>
<feature type="active site" evidence="9">
    <location>
        <position position="122"/>
    </location>
</feature>
<keyword evidence="5 9" id="KW-0064">Aspartyl protease</keyword>
<keyword evidence="2 9" id="KW-1003">Cell membrane</keyword>
<comment type="subcellular location">
    <subcellularLocation>
        <location evidence="9">Cell membrane</location>
        <topology evidence="9">Multi-pass membrane protein</topology>
    </subcellularLocation>
</comment>
<dbReference type="RefSeq" id="WP_116059316.1">
    <property type="nucleotide sequence ID" value="NZ_QRDZ01000003.1"/>
</dbReference>
<evidence type="ECO:0000256" key="3">
    <source>
        <dbReference type="ARBA" id="ARBA00022670"/>
    </source>
</evidence>
<dbReference type="Pfam" id="PF01252">
    <property type="entry name" value="Peptidase_A8"/>
    <property type="match status" value="1"/>
</dbReference>
<dbReference type="OrthoDB" id="9810259at2"/>
<dbReference type="EC" id="3.4.23.36" evidence="9"/>
<evidence type="ECO:0000256" key="5">
    <source>
        <dbReference type="ARBA" id="ARBA00022750"/>
    </source>
</evidence>
<evidence type="ECO:0000256" key="7">
    <source>
        <dbReference type="ARBA" id="ARBA00022989"/>
    </source>
</evidence>
<evidence type="ECO:0000313" key="12">
    <source>
        <dbReference type="EMBL" id="RED86168.1"/>
    </source>
</evidence>
<reference evidence="12 13" key="1">
    <citation type="submission" date="2018-07" db="EMBL/GenBank/DDBJ databases">
        <title>Genomic Encyclopedia of Type Strains, Phase III (KMG-III): the genomes of soil and plant-associated and newly described type strains.</title>
        <authorList>
            <person name="Whitman W."/>
        </authorList>
    </citation>
    <scope>NUCLEOTIDE SEQUENCE [LARGE SCALE GENOMIC DNA]</scope>
    <source>
        <strain evidence="12 13">CECT 7287</strain>
    </source>
</reference>
<gene>
    <name evidence="9" type="primary">lspA</name>
    <name evidence="12" type="ORF">DFP98_10316</name>
</gene>
<keyword evidence="6 9" id="KW-0378">Hydrolase</keyword>
<accession>A0A3D9KI34</accession>
<dbReference type="PROSITE" id="PS00855">
    <property type="entry name" value="SPASE_II"/>
    <property type="match status" value="1"/>
</dbReference>
<dbReference type="PANTHER" id="PTHR33695">
    <property type="entry name" value="LIPOPROTEIN SIGNAL PEPTIDASE"/>
    <property type="match status" value="1"/>
</dbReference>
<comment type="pathway">
    <text evidence="9">Protein modification; lipoprotein biosynthesis (signal peptide cleavage).</text>
</comment>